<gene>
    <name evidence="2" type="ORF">ASEP1449_LOCUS1101</name>
</gene>
<feature type="compositionally biased region" description="Basic residues" evidence="1">
    <location>
        <begin position="43"/>
        <end position="61"/>
    </location>
</feature>
<organism evidence="2">
    <name type="scientific">Attheya septentrionalis</name>
    <dbReference type="NCBI Taxonomy" id="420275"/>
    <lineage>
        <taxon>Eukaryota</taxon>
        <taxon>Sar</taxon>
        <taxon>Stramenopiles</taxon>
        <taxon>Ochrophyta</taxon>
        <taxon>Bacillariophyta</taxon>
        <taxon>Coscinodiscophyceae</taxon>
        <taxon>Chaetocerotophycidae</taxon>
        <taxon>Chaetocerotales</taxon>
        <taxon>Attheyaceae</taxon>
        <taxon>Attheya</taxon>
    </lineage>
</organism>
<reference evidence="2" key="1">
    <citation type="submission" date="2021-01" db="EMBL/GenBank/DDBJ databases">
        <authorList>
            <person name="Corre E."/>
            <person name="Pelletier E."/>
            <person name="Niang G."/>
            <person name="Scheremetjew M."/>
            <person name="Finn R."/>
            <person name="Kale V."/>
            <person name="Holt S."/>
            <person name="Cochrane G."/>
            <person name="Meng A."/>
            <person name="Brown T."/>
            <person name="Cohen L."/>
        </authorList>
    </citation>
    <scope>NUCLEOTIDE SEQUENCE</scope>
    <source>
        <strain evidence="2">CCMP2084</strain>
    </source>
</reference>
<name>A0A7S2U5P9_9STRA</name>
<protein>
    <submittedName>
        <fullName evidence="2">Uncharacterized protein</fullName>
    </submittedName>
</protein>
<accession>A0A7S2U5P9</accession>
<evidence type="ECO:0000313" key="2">
    <source>
        <dbReference type="EMBL" id="CAD9809278.1"/>
    </source>
</evidence>
<dbReference type="AlphaFoldDB" id="A0A7S2U5P9"/>
<dbReference type="EMBL" id="HBHQ01001748">
    <property type="protein sequence ID" value="CAD9809278.1"/>
    <property type="molecule type" value="Transcribed_RNA"/>
</dbReference>
<proteinExistence type="predicted"/>
<feature type="region of interest" description="Disordered" evidence="1">
    <location>
        <begin position="33"/>
        <end position="69"/>
    </location>
</feature>
<evidence type="ECO:0000256" key="1">
    <source>
        <dbReference type="SAM" id="MobiDB-lite"/>
    </source>
</evidence>
<sequence length="267" mass="29567">MKIGGSYVMAVAAVTLCVVPSFGMRVRITERGTRVSRQAKSSSRVKRNFKVGRTDKKRRNLGNKSAKSAKASDKAKVDIEMFEEIAQLASAASTGVMSTPETTRFRDGTSNTLVRGRGAAHRVSSRGDSISRENRIAGDEFLINPQVQCDMFTTFAETWFNYEENPVDLCIEFSWMNPYLCFIDVDLINNNQTLAEAYCLSLFYESSGAEIPLGGDYENFDCFSFCTEFIGSDPLDPLILNNVTANFTQGQCCTNGYYPRGDDNGAI</sequence>